<dbReference type="AlphaFoldDB" id="L1MHF3"/>
<evidence type="ECO:0000313" key="1">
    <source>
        <dbReference type="EMBL" id="EKX90354.1"/>
    </source>
</evidence>
<dbReference type="HOGENOM" id="CLU_3268670_0_0_11"/>
<organism evidence="1 2">
    <name type="scientific">Corynebacterium durum F0235</name>
    <dbReference type="NCBI Taxonomy" id="1035195"/>
    <lineage>
        <taxon>Bacteria</taxon>
        <taxon>Bacillati</taxon>
        <taxon>Actinomycetota</taxon>
        <taxon>Actinomycetes</taxon>
        <taxon>Mycobacteriales</taxon>
        <taxon>Corynebacteriaceae</taxon>
        <taxon>Corynebacterium</taxon>
    </lineage>
</organism>
<reference evidence="1 2" key="1">
    <citation type="submission" date="2012-05" db="EMBL/GenBank/DDBJ databases">
        <authorList>
            <person name="Weinstock G."/>
            <person name="Sodergren E."/>
            <person name="Lobos E.A."/>
            <person name="Fulton L."/>
            <person name="Fulton R."/>
            <person name="Courtney L."/>
            <person name="Fronick C."/>
            <person name="O'Laughlin M."/>
            <person name="Godfrey J."/>
            <person name="Wilson R.M."/>
            <person name="Miner T."/>
            <person name="Farmer C."/>
            <person name="Delehaunty K."/>
            <person name="Cordes M."/>
            <person name="Minx P."/>
            <person name="Tomlinson C."/>
            <person name="Chen J."/>
            <person name="Wollam A."/>
            <person name="Pepin K.H."/>
            <person name="Bhonagiri V."/>
            <person name="Zhang X."/>
            <person name="Suruliraj S."/>
            <person name="Warren W."/>
            <person name="Mitreva M."/>
            <person name="Mardis E.R."/>
            <person name="Wilson R.K."/>
        </authorList>
    </citation>
    <scope>NUCLEOTIDE SEQUENCE [LARGE SCALE GENOMIC DNA]</scope>
    <source>
        <strain evidence="1 2">F0235</strain>
    </source>
</reference>
<proteinExistence type="predicted"/>
<dbReference type="Proteomes" id="UP000010445">
    <property type="component" value="Unassembled WGS sequence"/>
</dbReference>
<keyword evidence="2" id="KW-1185">Reference proteome</keyword>
<comment type="caution">
    <text evidence="1">The sequence shown here is derived from an EMBL/GenBank/DDBJ whole genome shotgun (WGS) entry which is preliminary data.</text>
</comment>
<sequence length="41" mass="4498">MQQGCGGVESNIGYGATGTHPPWFLFPQRFHSTFSSVRNTP</sequence>
<evidence type="ECO:0000313" key="2">
    <source>
        <dbReference type="Proteomes" id="UP000010445"/>
    </source>
</evidence>
<name>L1MHF3_9CORY</name>
<accession>L1MHF3</accession>
<dbReference type="STRING" id="1035195.HMPREF9997_01569"/>
<protein>
    <submittedName>
        <fullName evidence="1">Uncharacterized protein</fullName>
    </submittedName>
</protein>
<gene>
    <name evidence="1" type="ORF">HMPREF9997_01569</name>
</gene>
<dbReference type="EMBL" id="AMEM01000018">
    <property type="protein sequence ID" value="EKX90354.1"/>
    <property type="molecule type" value="Genomic_DNA"/>
</dbReference>